<dbReference type="EMBL" id="CP133615">
    <property type="protein sequence ID" value="WMV27166.1"/>
    <property type="molecule type" value="Genomic_DNA"/>
</dbReference>
<dbReference type="PANTHER" id="PTHR31326">
    <property type="entry name" value="PROTEIN CLT2, CHLOROPLASTIC"/>
    <property type="match status" value="1"/>
</dbReference>
<dbReference type="PANTHER" id="PTHR31326:SF1">
    <property type="entry name" value="PROTEIN CLT2, CHLOROPLASTIC"/>
    <property type="match status" value="1"/>
</dbReference>
<dbReference type="GO" id="GO:0016020">
    <property type="term" value="C:membrane"/>
    <property type="evidence" value="ECO:0007669"/>
    <property type="project" value="UniProtKB-SubCell"/>
</dbReference>
<comment type="subcellular location">
    <subcellularLocation>
        <location evidence="1">Membrane</location>
        <topology evidence="1">Multi-pass membrane protein</topology>
    </subcellularLocation>
</comment>
<dbReference type="Proteomes" id="UP001234989">
    <property type="component" value="Chromosome 4"/>
</dbReference>
<dbReference type="InterPro" id="IPR013936">
    <property type="entry name" value="CRT-like"/>
</dbReference>
<evidence type="ECO:0000256" key="1">
    <source>
        <dbReference type="ARBA" id="ARBA00004141"/>
    </source>
</evidence>
<feature type="transmembrane region" description="Helical" evidence="7">
    <location>
        <begin position="72"/>
        <end position="89"/>
    </location>
</feature>
<evidence type="ECO:0000256" key="3">
    <source>
        <dbReference type="ARBA" id="ARBA00022448"/>
    </source>
</evidence>
<name>A0AAF0QPT1_SOLVR</name>
<gene>
    <name evidence="8" type="ORF">MTR67_020551</name>
</gene>
<dbReference type="AlphaFoldDB" id="A0AAF0QPT1"/>
<reference evidence="8" key="1">
    <citation type="submission" date="2023-08" db="EMBL/GenBank/DDBJ databases">
        <title>A de novo genome assembly of Solanum verrucosum Schlechtendal, a Mexican diploid species geographically isolated from the other diploid A-genome species in potato relatives.</title>
        <authorList>
            <person name="Hosaka K."/>
        </authorList>
    </citation>
    <scope>NUCLEOTIDE SEQUENCE</scope>
    <source>
        <tissue evidence="8">Young leaves</tissue>
    </source>
</reference>
<keyword evidence="4 7" id="KW-0812">Transmembrane</keyword>
<comment type="similarity">
    <text evidence="2">Belongs to the CRT-like transporter family.</text>
</comment>
<sequence length="99" mass="10612">MGPYTAGCDGAPMLPLLYIFTNIAFNISALNLMKISSAVISSLVVMSSVPLSMFLLSMPLPYLPQGSSLSPFFLLGSAVLLIGLILYNIPQTQKKDTEL</sequence>
<keyword evidence="3" id="KW-0813">Transport</keyword>
<protein>
    <submittedName>
        <fullName evidence="8">Uncharacterized protein</fullName>
    </submittedName>
</protein>
<keyword evidence="9" id="KW-1185">Reference proteome</keyword>
<feature type="transmembrane region" description="Helical" evidence="7">
    <location>
        <begin position="12"/>
        <end position="32"/>
    </location>
</feature>
<keyword evidence="6 7" id="KW-0472">Membrane</keyword>
<keyword evidence="5 7" id="KW-1133">Transmembrane helix</keyword>
<feature type="transmembrane region" description="Helical" evidence="7">
    <location>
        <begin position="39"/>
        <end position="60"/>
    </location>
</feature>
<evidence type="ECO:0000256" key="2">
    <source>
        <dbReference type="ARBA" id="ARBA00006690"/>
    </source>
</evidence>
<evidence type="ECO:0000313" key="9">
    <source>
        <dbReference type="Proteomes" id="UP001234989"/>
    </source>
</evidence>
<evidence type="ECO:0000256" key="5">
    <source>
        <dbReference type="ARBA" id="ARBA00022989"/>
    </source>
</evidence>
<evidence type="ECO:0000256" key="6">
    <source>
        <dbReference type="ARBA" id="ARBA00023136"/>
    </source>
</evidence>
<accession>A0AAF0QPT1</accession>
<organism evidence="8 9">
    <name type="scientific">Solanum verrucosum</name>
    <dbReference type="NCBI Taxonomy" id="315347"/>
    <lineage>
        <taxon>Eukaryota</taxon>
        <taxon>Viridiplantae</taxon>
        <taxon>Streptophyta</taxon>
        <taxon>Embryophyta</taxon>
        <taxon>Tracheophyta</taxon>
        <taxon>Spermatophyta</taxon>
        <taxon>Magnoliopsida</taxon>
        <taxon>eudicotyledons</taxon>
        <taxon>Gunneridae</taxon>
        <taxon>Pentapetalae</taxon>
        <taxon>asterids</taxon>
        <taxon>lamiids</taxon>
        <taxon>Solanales</taxon>
        <taxon>Solanaceae</taxon>
        <taxon>Solanoideae</taxon>
        <taxon>Solaneae</taxon>
        <taxon>Solanum</taxon>
    </lineage>
</organism>
<evidence type="ECO:0000313" key="8">
    <source>
        <dbReference type="EMBL" id="WMV27166.1"/>
    </source>
</evidence>
<evidence type="ECO:0000256" key="7">
    <source>
        <dbReference type="SAM" id="Phobius"/>
    </source>
</evidence>
<proteinExistence type="inferred from homology"/>
<evidence type="ECO:0000256" key="4">
    <source>
        <dbReference type="ARBA" id="ARBA00022692"/>
    </source>
</evidence>